<dbReference type="Pfam" id="PF00117">
    <property type="entry name" value="GATase"/>
    <property type="match status" value="1"/>
</dbReference>
<dbReference type="PIRSF" id="PIRSF000495">
    <property type="entry name" value="Amidotransf_hisH"/>
    <property type="match status" value="1"/>
</dbReference>
<dbReference type="OrthoDB" id="9807137at2"/>
<protein>
    <recommendedName>
        <fullName evidence="11">Imidazole glycerol phosphate synthase subunit HisH</fullName>
        <ecNumber evidence="11">4.3.2.10</ecNumber>
    </recommendedName>
    <alternativeName>
        <fullName evidence="11">IGP synthase glutaminase subunit</fullName>
        <ecNumber evidence="11">3.5.1.2</ecNumber>
    </alternativeName>
    <alternativeName>
        <fullName evidence="11">IGP synthase subunit HisH</fullName>
    </alternativeName>
    <alternativeName>
        <fullName evidence="11">ImGP synthase subunit HisH</fullName>
        <shortName evidence="11">IGPS subunit HisH</shortName>
    </alternativeName>
</protein>
<dbReference type="InterPro" id="IPR029062">
    <property type="entry name" value="Class_I_gatase-like"/>
</dbReference>
<sequence length="207" mass="22022">MTRVLVLDHGSGNLRSVCRAVSAAGATVVLGSASADAARADALVLPGVGAFDACMRGLVSVGGDDLVREHLAAERPLLGICVGHQMLFQRGIEHGIDAEGLGILEGVVERVPAKRLPHMGWNTVSAAADTQLFRGVEGQYFYFVHTYGVLVRGDRTGVSTCRHENAQIVAAVEHGCVSSTQFHPEKSGFAGHELLVNWLRTRRSKLG</sequence>
<dbReference type="EC" id="4.3.2.10" evidence="11"/>
<keyword evidence="4 11" id="KW-0378">Hydrolase</keyword>
<keyword evidence="7 11" id="KW-0456">Lyase</keyword>
<dbReference type="GO" id="GO:0004359">
    <property type="term" value="F:glutaminase activity"/>
    <property type="evidence" value="ECO:0007669"/>
    <property type="project" value="UniProtKB-EC"/>
</dbReference>
<evidence type="ECO:0000256" key="1">
    <source>
        <dbReference type="ARBA" id="ARBA00005091"/>
    </source>
</evidence>
<dbReference type="Proteomes" id="UP000316196">
    <property type="component" value="Unassembled WGS sequence"/>
</dbReference>
<dbReference type="GO" id="GO:0005737">
    <property type="term" value="C:cytoplasm"/>
    <property type="evidence" value="ECO:0007669"/>
    <property type="project" value="UniProtKB-SubCell"/>
</dbReference>
<evidence type="ECO:0000256" key="10">
    <source>
        <dbReference type="ARBA" id="ARBA00049534"/>
    </source>
</evidence>
<evidence type="ECO:0000256" key="11">
    <source>
        <dbReference type="HAMAP-Rule" id="MF_00278"/>
    </source>
</evidence>
<organism evidence="14 15">
    <name type="scientific">Propioniferax innocua</name>
    <dbReference type="NCBI Taxonomy" id="1753"/>
    <lineage>
        <taxon>Bacteria</taxon>
        <taxon>Bacillati</taxon>
        <taxon>Actinomycetota</taxon>
        <taxon>Actinomycetes</taxon>
        <taxon>Propionibacteriales</taxon>
        <taxon>Propionibacteriaceae</taxon>
        <taxon>Propioniferax</taxon>
    </lineage>
</organism>
<comment type="function">
    <text evidence="8 11">IGPS catalyzes the conversion of PRFAR and glutamine to IGP, AICAR and glutamate. The HisH subunit catalyzes the hydrolysis of glutamine to glutamate and ammonia as part of the synthesis of IGP and AICAR. The resulting ammonia molecule is channeled to the active site of HisF.</text>
</comment>
<evidence type="ECO:0000259" key="13">
    <source>
        <dbReference type="Pfam" id="PF00117"/>
    </source>
</evidence>
<dbReference type="HAMAP" id="MF_00278">
    <property type="entry name" value="HisH"/>
    <property type="match status" value="1"/>
</dbReference>
<evidence type="ECO:0000313" key="15">
    <source>
        <dbReference type="Proteomes" id="UP000316196"/>
    </source>
</evidence>
<comment type="subunit">
    <text evidence="2 11">Heterodimer of HisH and HisF.</text>
</comment>
<name>A0A542ZQ05_9ACTN</name>
<evidence type="ECO:0000256" key="6">
    <source>
        <dbReference type="ARBA" id="ARBA00023102"/>
    </source>
</evidence>
<dbReference type="GO" id="GO:0000105">
    <property type="term" value="P:L-histidine biosynthetic process"/>
    <property type="evidence" value="ECO:0007669"/>
    <property type="project" value="UniProtKB-UniRule"/>
</dbReference>
<comment type="subcellular location">
    <subcellularLocation>
        <location evidence="11">Cytoplasm</location>
    </subcellularLocation>
</comment>
<evidence type="ECO:0000256" key="8">
    <source>
        <dbReference type="ARBA" id="ARBA00025299"/>
    </source>
</evidence>
<evidence type="ECO:0000256" key="5">
    <source>
        <dbReference type="ARBA" id="ARBA00022962"/>
    </source>
</evidence>
<dbReference type="EMBL" id="VFOR01000001">
    <property type="protein sequence ID" value="TQL62438.1"/>
    <property type="molecule type" value="Genomic_DNA"/>
</dbReference>
<dbReference type="UniPathway" id="UPA00031">
    <property type="reaction ID" value="UER00010"/>
</dbReference>
<feature type="active site" description="Nucleophile" evidence="11 12">
    <location>
        <position position="81"/>
    </location>
</feature>
<dbReference type="Gene3D" id="3.40.50.880">
    <property type="match status" value="1"/>
</dbReference>
<keyword evidence="15" id="KW-1185">Reference proteome</keyword>
<dbReference type="EC" id="3.5.1.2" evidence="11"/>
<feature type="active site" evidence="11 12">
    <location>
        <position position="185"/>
    </location>
</feature>
<dbReference type="SUPFAM" id="SSF52317">
    <property type="entry name" value="Class I glutamine amidotransferase-like"/>
    <property type="match status" value="1"/>
</dbReference>
<dbReference type="InterPro" id="IPR017926">
    <property type="entry name" value="GATASE"/>
</dbReference>
<evidence type="ECO:0000256" key="7">
    <source>
        <dbReference type="ARBA" id="ARBA00023239"/>
    </source>
</evidence>
<comment type="pathway">
    <text evidence="1 11">Amino-acid biosynthesis; L-histidine biosynthesis; L-histidine from 5-phospho-alpha-D-ribose 1-diphosphate: step 5/9.</text>
</comment>
<evidence type="ECO:0000313" key="14">
    <source>
        <dbReference type="EMBL" id="TQL62438.1"/>
    </source>
</evidence>
<keyword evidence="6 11" id="KW-0368">Histidine biosynthesis</keyword>
<comment type="catalytic activity">
    <reaction evidence="10 11">
        <text>L-glutamine + H2O = L-glutamate + NH4(+)</text>
        <dbReference type="Rhea" id="RHEA:15889"/>
        <dbReference type="ChEBI" id="CHEBI:15377"/>
        <dbReference type="ChEBI" id="CHEBI:28938"/>
        <dbReference type="ChEBI" id="CHEBI:29985"/>
        <dbReference type="ChEBI" id="CHEBI:58359"/>
        <dbReference type="EC" id="3.5.1.2"/>
    </reaction>
</comment>
<dbReference type="PANTHER" id="PTHR42701">
    <property type="entry name" value="IMIDAZOLE GLYCEROL PHOSPHATE SYNTHASE SUBUNIT HISH"/>
    <property type="match status" value="1"/>
</dbReference>
<gene>
    <name evidence="11" type="primary">hisH</name>
    <name evidence="14" type="ORF">FB460_0213</name>
</gene>
<accession>A0A542ZQ05</accession>
<dbReference type="GO" id="GO:0000107">
    <property type="term" value="F:imidazoleglycerol-phosphate synthase activity"/>
    <property type="evidence" value="ECO:0007669"/>
    <property type="project" value="UniProtKB-UniRule"/>
</dbReference>
<feature type="active site" evidence="11 12">
    <location>
        <position position="183"/>
    </location>
</feature>
<comment type="caution">
    <text evidence="14">The sequence shown here is derived from an EMBL/GenBank/DDBJ whole genome shotgun (WGS) entry which is preliminary data.</text>
</comment>
<evidence type="ECO:0000256" key="3">
    <source>
        <dbReference type="ARBA" id="ARBA00022605"/>
    </source>
</evidence>
<proteinExistence type="inferred from homology"/>
<feature type="domain" description="Glutamine amidotransferase" evidence="13">
    <location>
        <begin position="5"/>
        <end position="196"/>
    </location>
</feature>
<dbReference type="PROSITE" id="PS51273">
    <property type="entry name" value="GATASE_TYPE_1"/>
    <property type="match status" value="1"/>
</dbReference>
<reference evidence="14 15" key="1">
    <citation type="submission" date="2019-06" db="EMBL/GenBank/DDBJ databases">
        <title>Sequencing the genomes of 1000 actinobacteria strains.</title>
        <authorList>
            <person name="Klenk H.-P."/>
        </authorList>
    </citation>
    <scope>NUCLEOTIDE SEQUENCE [LARGE SCALE GENOMIC DNA]</scope>
    <source>
        <strain evidence="14 15">DSM 8251</strain>
    </source>
</reference>
<dbReference type="NCBIfam" id="TIGR01855">
    <property type="entry name" value="IMP_synth_hisH"/>
    <property type="match status" value="1"/>
</dbReference>
<keyword evidence="5 11" id="KW-0315">Glutamine amidotransferase</keyword>
<evidence type="ECO:0000256" key="12">
    <source>
        <dbReference type="PIRSR" id="PIRSR000495-1"/>
    </source>
</evidence>
<comment type="catalytic activity">
    <reaction evidence="9 11">
        <text>5-[(5-phospho-1-deoxy-D-ribulos-1-ylimino)methylamino]-1-(5-phospho-beta-D-ribosyl)imidazole-4-carboxamide + L-glutamine = D-erythro-1-(imidazol-4-yl)glycerol 3-phosphate + 5-amino-1-(5-phospho-beta-D-ribosyl)imidazole-4-carboxamide + L-glutamate + H(+)</text>
        <dbReference type="Rhea" id="RHEA:24793"/>
        <dbReference type="ChEBI" id="CHEBI:15378"/>
        <dbReference type="ChEBI" id="CHEBI:29985"/>
        <dbReference type="ChEBI" id="CHEBI:58278"/>
        <dbReference type="ChEBI" id="CHEBI:58359"/>
        <dbReference type="ChEBI" id="CHEBI:58475"/>
        <dbReference type="ChEBI" id="CHEBI:58525"/>
        <dbReference type="EC" id="4.3.2.10"/>
    </reaction>
</comment>
<evidence type="ECO:0000256" key="9">
    <source>
        <dbReference type="ARBA" id="ARBA00047838"/>
    </source>
</evidence>
<keyword evidence="11" id="KW-0963">Cytoplasm</keyword>
<dbReference type="InterPro" id="IPR010139">
    <property type="entry name" value="Imidazole-glycPsynth_HisH"/>
</dbReference>
<evidence type="ECO:0000256" key="4">
    <source>
        <dbReference type="ARBA" id="ARBA00022801"/>
    </source>
</evidence>
<dbReference type="GO" id="GO:0016829">
    <property type="term" value="F:lyase activity"/>
    <property type="evidence" value="ECO:0007669"/>
    <property type="project" value="UniProtKB-KW"/>
</dbReference>
<dbReference type="RefSeq" id="WP_142092287.1">
    <property type="nucleotide sequence ID" value="NZ_BAAAMD010000003.1"/>
</dbReference>
<evidence type="ECO:0000256" key="2">
    <source>
        <dbReference type="ARBA" id="ARBA00011152"/>
    </source>
</evidence>
<dbReference type="PANTHER" id="PTHR42701:SF1">
    <property type="entry name" value="IMIDAZOLE GLYCEROL PHOSPHATE SYNTHASE SUBUNIT HISH"/>
    <property type="match status" value="1"/>
</dbReference>
<dbReference type="AlphaFoldDB" id="A0A542ZQ05"/>
<keyword evidence="3 11" id="KW-0028">Amino-acid biosynthesis</keyword>